<keyword evidence="7" id="KW-1185">Reference proteome</keyword>
<keyword evidence="2" id="KW-0597">Phosphoprotein</keyword>
<dbReference type="Gene3D" id="3.30.300.30">
    <property type="match status" value="6"/>
</dbReference>
<dbReference type="InterPro" id="IPR000873">
    <property type="entry name" value="AMP-dep_synth/lig_dom"/>
</dbReference>
<keyword evidence="3" id="KW-0436">Ligase</keyword>
<dbReference type="Pfam" id="PF00550">
    <property type="entry name" value="PP-binding"/>
    <property type="match status" value="6"/>
</dbReference>
<dbReference type="InterPro" id="IPR010071">
    <property type="entry name" value="AA_adenyl_dom"/>
</dbReference>
<dbReference type="Gene3D" id="3.30.559.30">
    <property type="entry name" value="Nonribosomal peptide synthetase, condensation domain"/>
    <property type="match status" value="8"/>
</dbReference>
<dbReference type="InterPro" id="IPR045851">
    <property type="entry name" value="AMP-bd_C_sf"/>
</dbReference>
<evidence type="ECO:0000313" key="7">
    <source>
        <dbReference type="Proteomes" id="UP000243723"/>
    </source>
</evidence>
<dbReference type="InterPro" id="IPR001242">
    <property type="entry name" value="Condensation_dom"/>
</dbReference>
<dbReference type="FunFam" id="3.30.559.10:FF:000016">
    <property type="entry name" value="Nonribosomal peptide synthase Pes1"/>
    <property type="match status" value="1"/>
</dbReference>
<evidence type="ECO:0000256" key="3">
    <source>
        <dbReference type="ARBA" id="ARBA00022598"/>
    </source>
</evidence>
<feature type="domain" description="Carrier" evidence="5">
    <location>
        <begin position="1655"/>
        <end position="1731"/>
    </location>
</feature>
<feature type="domain" description="Carrier" evidence="5">
    <location>
        <begin position="4492"/>
        <end position="4568"/>
    </location>
</feature>
<dbReference type="CDD" id="cd19545">
    <property type="entry name" value="FUM14_C_NRPS-like"/>
    <property type="match status" value="4"/>
</dbReference>
<keyword evidence="1" id="KW-0596">Phosphopantetheine</keyword>
<dbReference type="GO" id="GO:0016874">
    <property type="term" value="F:ligase activity"/>
    <property type="evidence" value="ECO:0007669"/>
    <property type="project" value="UniProtKB-KW"/>
</dbReference>
<dbReference type="CDD" id="cd05918">
    <property type="entry name" value="A_NRPS_SidN3_like"/>
    <property type="match status" value="6"/>
</dbReference>
<dbReference type="InterPro" id="IPR023213">
    <property type="entry name" value="CAT-like_dom_sf"/>
</dbReference>
<dbReference type="FunFam" id="1.10.1200.10:FF:000005">
    <property type="entry name" value="Nonribosomal peptide synthetase 1"/>
    <property type="match status" value="4"/>
</dbReference>
<dbReference type="Proteomes" id="UP000243723">
    <property type="component" value="Unassembled WGS sequence"/>
</dbReference>
<dbReference type="FunFam" id="3.30.559.30:FF:000003">
    <property type="entry name" value="Nonribosomal peptide synthase SidD"/>
    <property type="match status" value="4"/>
</dbReference>
<dbReference type="SMART" id="SM00823">
    <property type="entry name" value="PKS_PP"/>
    <property type="match status" value="6"/>
</dbReference>
<evidence type="ECO:0000256" key="4">
    <source>
        <dbReference type="ARBA" id="ARBA00029454"/>
    </source>
</evidence>
<dbReference type="SUPFAM" id="SSF47336">
    <property type="entry name" value="ACP-like"/>
    <property type="match status" value="6"/>
</dbReference>
<comment type="similarity">
    <text evidence="4">Belongs to the NRP synthetase family.</text>
</comment>
<dbReference type="GO" id="GO:0043041">
    <property type="term" value="P:amino acid activation for nonribosomal peptide biosynthetic process"/>
    <property type="evidence" value="ECO:0007669"/>
    <property type="project" value="TreeGrafter"/>
</dbReference>
<dbReference type="Gene3D" id="1.10.1200.10">
    <property type="entry name" value="ACP-like"/>
    <property type="match status" value="6"/>
</dbReference>
<reference evidence="6 7" key="1">
    <citation type="submission" date="2017-05" db="EMBL/GenBank/DDBJ databases">
        <title>Draft genome sequence of Elsinoe australis.</title>
        <authorList>
            <person name="Cheng Q."/>
        </authorList>
    </citation>
    <scope>NUCLEOTIDE SEQUENCE [LARGE SCALE GENOMIC DNA]</scope>
    <source>
        <strain evidence="6 7">NL1</strain>
    </source>
</reference>
<evidence type="ECO:0000256" key="1">
    <source>
        <dbReference type="ARBA" id="ARBA00022450"/>
    </source>
</evidence>
<feature type="domain" description="Carrier" evidence="5">
    <location>
        <begin position="5572"/>
        <end position="5648"/>
    </location>
</feature>
<protein>
    <submittedName>
        <fullName evidence="6">Nonribosomal peptide synthetase 2</fullName>
    </submittedName>
</protein>
<evidence type="ECO:0000313" key="6">
    <source>
        <dbReference type="EMBL" id="PSK35103.1"/>
    </source>
</evidence>
<dbReference type="NCBIfam" id="NF003417">
    <property type="entry name" value="PRK04813.1"/>
    <property type="match status" value="6"/>
</dbReference>
<feature type="domain" description="Carrier" evidence="5">
    <location>
        <begin position="6665"/>
        <end position="6741"/>
    </location>
</feature>
<dbReference type="PROSITE" id="PS00455">
    <property type="entry name" value="AMP_BINDING"/>
    <property type="match status" value="6"/>
</dbReference>
<dbReference type="InterPro" id="IPR009081">
    <property type="entry name" value="PP-bd_ACP"/>
</dbReference>
<dbReference type="OrthoDB" id="416786at2759"/>
<dbReference type="PROSITE" id="PS00012">
    <property type="entry name" value="PHOSPHOPANTETHEINE"/>
    <property type="match status" value="4"/>
</dbReference>
<dbReference type="Gene3D" id="3.30.559.10">
    <property type="entry name" value="Chloramphenicol acetyltransferase-like domain"/>
    <property type="match status" value="7"/>
</dbReference>
<dbReference type="GO" id="GO:0031177">
    <property type="term" value="F:phosphopantetheine binding"/>
    <property type="evidence" value="ECO:0007669"/>
    <property type="project" value="InterPro"/>
</dbReference>
<evidence type="ECO:0000256" key="2">
    <source>
        <dbReference type="ARBA" id="ARBA00022553"/>
    </source>
</evidence>
<dbReference type="InterPro" id="IPR006162">
    <property type="entry name" value="Ppantetheine_attach_site"/>
</dbReference>
<dbReference type="Gene3D" id="3.40.50.12780">
    <property type="entry name" value="N-terminal domain of ligase-like"/>
    <property type="match status" value="6"/>
</dbReference>
<dbReference type="CDD" id="cd19534">
    <property type="entry name" value="E_NRPS"/>
    <property type="match status" value="1"/>
</dbReference>
<dbReference type="FunFam" id="3.30.559.30:FF:000002">
    <property type="entry name" value="Nonribosomal peptide synthase Pes1"/>
    <property type="match status" value="1"/>
</dbReference>
<dbReference type="Pfam" id="PF00668">
    <property type="entry name" value="Condensation"/>
    <property type="match status" value="8"/>
</dbReference>
<proteinExistence type="inferred from homology"/>
<feature type="domain" description="Carrier" evidence="5">
    <location>
        <begin position="2724"/>
        <end position="2800"/>
    </location>
</feature>
<dbReference type="NCBIfam" id="TIGR01733">
    <property type="entry name" value="AA-adenyl-dom"/>
    <property type="match status" value="6"/>
</dbReference>
<accession>A0A2P7YGK9</accession>
<dbReference type="InterPro" id="IPR042099">
    <property type="entry name" value="ANL_N_sf"/>
</dbReference>
<evidence type="ECO:0000259" key="5">
    <source>
        <dbReference type="PROSITE" id="PS50075"/>
    </source>
</evidence>
<gene>
    <name evidence="6" type="ORF">B9Z65_1686</name>
</gene>
<sequence>MASGSLQSITTPTTGVISNDDLKRIWHWNSTAPDAWDACVHDLISATAQRQPDATAIDAWDGRFTYWQLDELSSQLASQLISLGVGPEVIVPLCFEKSRWMSIAVIAVMKASGASVMLDPSLPEQRLRNIVEQVRPIIILSSAAQKDLAGKLSGEITVKTVEEDTITRTNMHHAEQIPAGRPTAGSYTSLYLVFTSGSTGAPKGAIMTHRNFASAFKHQAKLMALDKESRVFDFSSYSFDMAYYNVLHTLYSGACLCIPSEAQRRQDPSGCIRSMQCNFATLTPTVAGLLDDDALNRLDTLELMGEASPAHLQNRLKTHRHVRSMYGPAETTAIMSASEVDFTLGYGTGAVMWVVDIDDSDKLVPVGSVGELWIEGPLVCRGYLNDKEKTAAAFINDPIWLLRGGPGHQGRSGRLYRSGDLARYNDNGTLSFAGRKDNQVKIRGQRVELGEIEHHVFRLLAEDGNADGAEIAVEVLTPSGQDRPALVAFVVPARSESLSKEELFAEVRRMTETHDERLAAVLPPYMLPSGYIPLAVAPLTANGKIDRRKLREVGAALTTKEISAFAASQLVDRPSEGPEKHLAELWASVLAIDVNEITTADSFLRLGGDSILAMRLVAAARQSGISLTVADVLSTPRLSQQALRLSSSKAEEQNVLPFSLLTESADEYSVRQQAAVLCDVSAQSIKDIYPCTPLQEGLLAMTAKKAGHYVAKMTFELAPQIDLERFKKAWSDMVESTQVLQTRIVDLLGHGLVQVLTNEIPSWPDDIRGSANSDPEDENGMGLGTPLCRTSLCRDETSDKLIFTLSLHHAMYDGWSLPLLLDALELAYEQSAVDKLTPFQPFIRYIRGQSELASDAFWSDQLGGSSAVQFPTLPVPSYQPHANAQIKGIIPDFSKSLFKDFTAATTIRAAWALLQARYTDSDEAAFGIVSSGRQAPISGIEQMAAPAIATIPARVVVDRLVTVGQFLGRIQAQALETTPHEQAGLQRIRRLNDGAEQCCRFQTLLIVQPGSDELPERKTNILRPRRADDVQAETNEYSVFNTYALMIQCRLESSGLHMDLSYDSNVIDKAQMRRILAQFEHILRQLANANNAQKAVGGISAVSIGDIKEIQRMNQHIWKAEEACLHEIVATTSQRFPNKPAVCAWDGNFTYTELDGLSTQLAHRLAHLRVKPGVIVPIYLEKTKWTPVSILGVMKTGAAFVTLTPSMAQGRLDAVIKSVKPKVVITTSDHFRLFPDIFTFAPDEMEQEEGCGYYMGHPHERWPASASLVTPSHPAAVLFTSGSTGTPKGIVLAHRCIATAVHYIGKMTSADRSTRVFQFASYLFDVSLYDTMLAFTYGGCLCIPSQLDRDNDTGGAITKLKANWTTMTPSVTNTIIPDSVPTLKTLIWSGEALKEEHVVRWGDKVNMYNWYGPAECALCTMTPVQPGIWTTGMLGHGYSSTCWIVERDNPDRLAAFGAIGELLVEGPGVAIGYLGDAEKTAASFVQDLSFLSQMGSAEKQRRVYRTGDLVRYQSDGTLVYVGRKDAQVKIRGQRVELQDIEYHVRAALTAHQNVEVVVDVIKPVGSPIDVLIAFLKVGGHGQTTKEATARLAEHLEASLTDVLPAYMVPTAYIPVRTIPIAATGKTDRRRLRAIGNAMSLEDLAGLDQARSARRRPTTKTELQLRALWAQVLGIDTSSIYAEDSFLRIGGDSIAAMRFVAAARSQNWTVTVADLFKHPRLCDLAGLVQETTEQTIVEISPFSLLKGHEGSEAQREAARLCGLEPDRIQDVFPCTPLQAGLLALTAQRDGQYVERLVIRLQKSIDVGRFRRAWENVAAMTPILRTRIIDLEHEGLVQVVVAGSIQWLHGSSVEEYLRADKQKRVDLGTALTRFALITEQDSGDVSFVWTIHHALYDGWSRQLILSMVEKAYQGEALEAQPPFQEYIRSLLAIDQQQAGDIWRAEFDGMEAQPFPRLPSSAYKPRAQEEVMHQVNHLQWTRNEVTPATAIRTALSLLLGQYTGSEDVLFGATVTGRQASISGIDRMTGPTLATIPVRTMLNYQEPLKQLLSRIQQTTVDKAEIEHVGLQWIRRVSNYAEQACDFQTLLMIQPVVEKGPPSRLFEKSTEADALGAFNSHALLVACELEDKGLRLTANFDADVIECSQVKRMVRQLEHVLRQICDPANGDKALKELEMTSEEDLADVWAWNAEVPAPTQLCIHDLIADVVERQPNGLAVCGWDGEFTYSELDSLSTRLAQHLCRLGVGPEVVVPLCFDKSTWMSVTVLAVMKAGGVALAMDTEQPEERLRTIAQQADPIVILSGSSTKKLAQRLADCPAVTVDRSSLESLGPESSPLPQSSPDQGLYVIFTSGTTGTPKGIVITHSNFASAIASQQEWHGFTNKTRTLDFASYAFDVFWYNSLMTWTAGGCLCTPSATQRTDDLAGFVKQYDVSYAHITPSVARAVDFSTVETLNVGGEALSMSDLQQLDNCVNVLHTYGPAECTVTSTGQQIDRTAQCTPSVGRGLGAAIWILSTSQRDCLAPVGGVGEICIEGPLVGRGYLGDPKKTAAAFIESPAWLLDGTPGSSGRRGRVYRTGDLGRYNLDGSLSFVGRRDGQVKVRGQRVELGDVEHHLQQLLRDRNSSGGQVIAEVITPKDRDRSTLVAFIVPDGAASMTEKELRAKVTVMTSGLSDDLATIVPVYMIPDAYLPLAQVPTTASGKTNRRRLHHEAESVVLATTNSEDAVVEPSNDIEATLRDVWAQVLNLPPATISTDASFTRLGGDSITAMQVVSRCRARNIKVTVTDVLGLQTVQRVAQRSTTISQPAALVSEVKENDVEADRRGWILTPIQQMYFDMHVNGPRRFNQSFVLKVNRPVQAEALSLAVRAIVSRHTMLRARFRRTDQEIWSQYAVPSAENSPACAEHELSDLREAEALMQSRQRTLDVEQGPVFAADLIHVNGTTDQYLLLSAHHLVIDLVSWRIIWYDLQQVLEGKTLEAPPTSFQPPEPPRFDYWGIGKGANQFRHYDSHVERLSTDITSSLLGTANDSLRTSTSDILLAVLVRTFQSVFKDRKPVPIFLEGHGREEHDEWDRDIAETVGWFTTVYPLQLRTGTEASIVDAVREAKDVRKRVPGNGRPYLASRYYSDVDHDPITGGGEIEVMFNFLGQFQQLENEASLFTQVDARVDLQEIEGDTQMFGLIDISVGVANGQMEIEFLVNRQLEHQSKIQEWIRRYAADLAQVAPQLEAAPHKLSLTDFPLLHKSYAGLDHLIEEQLPNMGIPSSDVADIYPCTPLQEGILLSTSTGSATYATYWIWTCTVKNGDQNLPISVERLIQAWQKTAEKHSVFSTIFVQDQETGGFAQVIRRSAKPKIQNITAGNFSPGETLKHLPAPSFNRDEPPVSVSIAQADNGGVALRLDMNHALGDAASMALIAQSVQTAYAGHDLPPTAQFRGAVEHIQGTSKAERLKYWANFLDRAQPCLFPTEASSLTEASEAPKYIDLPVELPDSSKLSGFCKEKGITRATFLQAVWALVLSHYTGADEICFGFLASGRDMPIDRIHEMVGPLINMLVSRVDLRGTTSNILAKVGNDTIQNLSHQHVSLAEVHQAIGQGKLFNTSVTVRDAHEHKPSSDGLQMVDYDASDAHEFDIGLSAGLNGSETLLSLNFRLDKISHSTAKTVASVIQRAVQYLVEQELEQSHETSEGSASLRTHLFKTIVGADVEEADAFWARQFSGLEATVFPELPAPNYRPHSDSVEEYIINGITLPQEKTSSETAMCAAWALLQTQHTASTEALFGLPTKSDRAIILPRRVLVDRNETVKQYILRIQAQSSDIQLYERTVTQRIQRLSEDCEQAYQFQTLLHIQEGDSRFPTLGSDHHALVIQFISEGTNLHMRAEFDKAVLAADLVLRMLHQFEHILRQLVDLGFSETRVHNIETASPDDLNDVWRWNEEVPAAADTTVHHVIRHAIQTNSTRPAICAWDGELTYRELDDLSNRLAANLLRLGAGPEVQIPLCLEKSMWTAVAMLGILKSGAACVALDVTHPEERLRSIVSQVTPSIIVSSEQNAALAAALYNNHSVVVLSFRSLSNMPIADQRATSKQPIAVKPENAAYVGFTSGSTGVPKGVVITHSNLASLLVRHDTLDFKSDSRVYDFASYAFDVCYYNAFMTLAAGGCVCVPSEHERKNDLSGSLVRYRANHVTLTSTVADTLDPSVVRGLRSIELGGEAVSESQIERLSQLTRVRVAYGPVECTIGVAWRSQGDQGIGRGIGSCTWIVDPSSPDWLAPIGAVGELWIEGPLVGRGYLGPDQAKTQAVFVEDPPWLRGGTVGHRGRRGRLYKTGDLVRYAPGYDGSIAFVGRKDTQVKIRGQRVELGEVAHHVLNHLDTIDEEEPRADSPTQNNVVSNEGMKVVADFVTLKGASRPCLVAFISPRGAKQMTERTLTGKVATLTRNLHKRMVAHVPSYMVPSACFPLPAIPTTSTGKTDHRRLQAICSSLSIEQLIGLVGGRSQELERRNPSTSIERQLQKLWADILRKRPDEIGLEDNFLQLGGDSIQAMRLVAAAQKEGLAMTVSDVFLDSSLGELAKHVKVGSRQSDAVAPYSLLYPGSSIDKLRAQAARLCGISKERIQDMLPCTSLQEGLLAMTAKRTGDYTALFLHQLRSELDLFKFKSAWEEVVATTPILRTRIVDVPGIGLTQVVVDQPVNWLEYTDRLEVTTRRSQIAMGLGTQLCQVGVCTEANSNKRYFVCAIHHALYDGWMMSLVLDALKNAYRGHTGWNLAPFSPFIERLRHSHSDSAQAFWKNQFVNLQAQRFPSLPSMEHQPQADVTVEHSIKGLGKPLLGYTMSTTIRAAWAMLVASYTNAPEVVFGTVVTGRQATIADVERMAGPTVATVPVRIALNEEATVEKLLRDIQFQALDMTSFEQTGLQNIQKISPEAFEACQFQSLLVVQGSASLSEADEVPDIFVSDLSADIATTASDNGAFSTHAISLICEQNGDNLQLLFTLDSAVVSYQEAKRMAGQLEHILRQLCAPEFTYAPLSQIKVLGDNDLHDIWRWNADLPASAEECVHDLFAQAALTTPDAQAISSWDGNMSYKELDGLSSNLAFDLMEQGVGPGMVVPLVFEKSKYTPLAMLAVMKAGGASVALDVTQPQQRLQAIVNQVQAPVILSSKEQAPLAADLSRAERLATKAKAEDPVYLAFTSGSTGEPKGVIITHNNLTSLLLHSRTQLEFSAKSRVFDFASYAFDVSWYNAFQTLTAGGCLCIPSEHQRRNELSASILDMECNCITLTPTVAETLDSAVLQQLDWLELGGEAVSESIVERFSAHTRVRVAYGPVECTIGVAWAWKDRKEAGLGYAVGSRLWIVSPSNQDYLVPVGCVGELYIEGPVVGRGYLNNEQRTSTSFVHDPSWLIQGSAECPGRKGRLYKTGDLVKYNEDGSLAFIGRKDTQVKIRGQRVELGEVEHHVLEQLNEEPMSAQRGPERLQQPEETQVLADVINTSEETSRSLLVAFVAPRAGIAMSTEELATKVSQLTAGIDGRLAARVPACMIPTAYIPIANVPIAPTGKADRRRLRDAAAALSMDELRSFSQTQTVARRPIAAGLETRLQSLWANVLDLDAHSINADDSFFRIGGDSIQAMRLVAAAQHAGFALTVADVFKYQTLGDLANHMRSNSDSAFSHVEPFSLLAPYMDPEEVCNQAATACRVETHQIEDVFPCTPLQEGLLALTAQKSSSYVANQVLEILPDVDVERLKEAWALVVSATPILRTRIIDLPGHGLVQAIIKEGTQWLDLKEKNEMEQQRPIEMLGSQLSRLGLWTDNRTGRRYILWSIHHAIYDGWSMSLVFDSVKNAYFEGSALELSPFQPFIRYLKTSNGTHPEDFWRQQFSDLDAQQFPLLPSAEYQPRADATFKHAINNLTAAPGDFTLATAIRAAWAILITGYTSSSEAVFGAVITGRQANVPAIDRMCGPTIATVPVRIFADPVGKQSVQDFLKGVQKQSVDMIPYEQTGLQNIQRLRTEAEEACRFQSLLSINAAERQNRSSDDRRIFSDDWADDEDGAGPADAFSNYALTLACQQSKSHLDLVFSVDTSIVQPESVRRMAQQFEHILRQLLDPANAQTKLSQFQTLSQADLQSIWDWNATVPEKATHCVHEVVSRTIRKQSNAQAIEAWDGTLTYGQVGDLSDRLAARLVQSGVKAETVVPLAMEKSLWTPVAMLAVMKAGGALLALDVTQPEDRLRSIVARTGPKVIMSSASTSGLAAGLYQCPVLVVDSTVASLPLRPRSEPEPSVTLDNAVYLAFTSGSTGEPKGVTITHSNLATLLLHSHTLEFDQDSRVFDFASYAFDVAIYNAFQTFSAGGCLCIPSEHERRNDLSATIRRLRTTNLTVTPTVADTIDPMVIKSVKILELGGEAVSDSLAERMSALTRVRIAYGPVECTIGVAWARKDQAEQGIGRGIGATLWVADQNSSDCLVGIGCIGELLIEGPLVGRGYLDAPEKTAASFIEDPPWLLEGLSGTRPGRHGRLYKTGDLVKLEDDGTLTFVGRKDTQVKIRGQRVELGEVEHHFLNGLNQDGDVSFDETIMGDSVQVVVDMVKLRDMSQTALVAFVVPKGAKTMTDSDLTAAVTGLTSGLYNRMIGKLPSYMVPVVCIPLKAIPTSTTGKSDRRRLRESCDSLSMDQVIDLAASQQQHRRAPSTGPERQLQQLWASILNIDPETINAEDSFFRLGGDSIQAMRLVSRAQRQNISLTVTDALSRPVLQDLAQCLSSHSDSEQLRPDRFCLLVKDDPKKFVEQEILPVLPRVLSEIDDVLPISHAQRDFLDGSIRGTPTGIHHFYVDLPTFVDQDRLVDACSRLVQHFEILRTVFVRMSEDYYQVVLKHATVAVKVCRVANVSTKDMEAFCHEDNDTSPPSFMNFLRLTLLHDPSGRKRLIIRISHAQYDGISFNRILSSLSDLYQNRQLPSEPSISQFIHHQRQTLSFTHWNHLLHSSTMTKLRNQPLSANTSHPSTINTIIRSIPLPTPSFPSITPATLFTSAVALTLARLTSSTDVVFGRLLSGRSSLPPHLRDIVFPTITTLPVRVRLPSGVSFAEQDSAGADGVVQQEPGETGIPAEIPAETLADVLKQVHEQHLAALQYESIGERDLVEKCKSWPMGEREFGVRAQWQALGETLATGTKQEGRQDLAEAGSEQRLVEGTLGDLKVEHFKAVGDEEVRSDTVLVVGTPKGRELEIRILAKSTVADEGFLIRAMDVLVQELARLEA</sequence>
<dbReference type="Pfam" id="PF00501">
    <property type="entry name" value="AMP-binding"/>
    <property type="match status" value="6"/>
</dbReference>
<dbReference type="SUPFAM" id="SSF56801">
    <property type="entry name" value="Acetyl-CoA synthetase-like"/>
    <property type="match status" value="6"/>
</dbReference>
<dbReference type="InterPro" id="IPR036736">
    <property type="entry name" value="ACP-like_sf"/>
</dbReference>
<dbReference type="InterPro" id="IPR020845">
    <property type="entry name" value="AMP-binding_CS"/>
</dbReference>
<dbReference type="EMBL" id="NHZQ01000445">
    <property type="protein sequence ID" value="PSK35103.1"/>
    <property type="molecule type" value="Genomic_DNA"/>
</dbReference>
<dbReference type="GO" id="GO:0005737">
    <property type="term" value="C:cytoplasm"/>
    <property type="evidence" value="ECO:0007669"/>
    <property type="project" value="TreeGrafter"/>
</dbReference>
<dbReference type="InterPro" id="IPR020806">
    <property type="entry name" value="PKS_PP-bd"/>
</dbReference>
<dbReference type="PANTHER" id="PTHR45527:SF3">
    <property type="entry name" value="SIDEROPHORE SYNTHETASE (EUROFUNG)"/>
    <property type="match status" value="1"/>
</dbReference>
<comment type="caution">
    <text evidence="6">The sequence shown here is derived from an EMBL/GenBank/DDBJ whole genome shotgun (WGS) entry which is preliminary data.</text>
</comment>
<dbReference type="GO" id="GO:0044550">
    <property type="term" value="P:secondary metabolite biosynthetic process"/>
    <property type="evidence" value="ECO:0007669"/>
    <property type="project" value="TreeGrafter"/>
</dbReference>
<dbReference type="STRING" id="40998.A0A2P7YGK9"/>
<dbReference type="PROSITE" id="PS50075">
    <property type="entry name" value="CARRIER"/>
    <property type="match status" value="6"/>
</dbReference>
<name>A0A2P7YGK9_9PEZI</name>
<feature type="domain" description="Carrier" evidence="5">
    <location>
        <begin position="573"/>
        <end position="649"/>
    </location>
</feature>
<dbReference type="FunFam" id="3.30.300.30:FF:000015">
    <property type="entry name" value="Nonribosomal peptide synthase SidD"/>
    <property type="match status" value="6"/>
</dbReference>
<dbReference type="CDD" id="cd19542">
    <property type="entry name" value="CT_NRPS-like"/>
    <property type="match status" value="1"/>
</dbReference>
<organism evidence="6 7">
    <name type="scientific">Elsinoe australis</name>
    <dbReference type="NCBI Taxonomy" id="40998"/>
    <lineage>
        <taxon>Eukaryota</taxon>
        <taxon>Fungi</taxon>
        <taxon>Dikarya</taxon>
        <taxon>Ascomycota</taxon>
        <taxon>Pezizomycotina</taxon>
        <taxon>Dothideomycetes</taxon>
        <taxon>Dothideomycetidae</taxon>
        <taxon>Myriangiales</taxon>
        <taxon>Elsinoaceae</taxon>
        <taxon>Elsinoe</taxon>
    </lineage>
</organism>
<dbReference type="PANTHER" id="PTHR45527">
    <property type="entry name" value="NONRIBOSOMAL PEPTIDE SYNTHETASE"/>
    <property type="match status" value="1"/>
</dbReference>
<dbReference type="SUPFAM" id="SSF52777">
    <property type="entry name" value="CoA-dependent acyltransferases"/>
    <property type="match status" value="15"/>
</dbReference>